<dbReference type="Proteomes" id="UP000662747">
    <property type="component" value="Chromosome"/>
</dbReference>
<evidence type="ECO:0000313" key="1">
    <source>
        <dbReference type="EMBL" id="QSQ19701.1"/>
    </source>
</evidence>
<dbReference type="EMBL" id="CP071090">
    <property type="protein sequence ID" value="QSQ19701.1"/>
    <property type="molecule type" value="Genomic_DNA"/>
</dbReference>
<evidence type="ECO:0000313" key="2">
    <source>
        <dbReference type="Proteomes" id="UP000662747"/>
    </source>
</evidence>
<protein>
    <submittedName>
        <fullName evidence="1">Uncharacterized protein</fullName>
    </submittedName>
</protein>
<proteinExistence type="predicted"/>
<sequence length="77" mass="8866">MREDRWQHLVHTSLLLEEEDGAPQALEGLPAREERQRRAKLLLGSLLEVFPSSLDPVEDFEGYAVRRLAQALLRTLE</sequence>
<organism evidence="1 2">
    <name type="scientific">Pyxidicoccus parkwayensis</name>
    <dbReference type="NCBI Taxonomy" id="2813578"/>
    <lineage>
        <taxon>Bacteria</taxon>
        <taxon>Pseudomonadati</taxon>
        <taxon>Myxococcota</taxon>
        <taxon>Myxococcia</taxon>
        <taxon>Myxococcales</taxon>
        <taxon>Cystobacterineae</taxon>
        <taxon>Myxococcaceae</taxon>
        <taxon>Pyxidicoccus</taxon>
    </lineage>
</organism>
<reference evidence="1 2" key="1">
    <citation type="submission" date="2021-02" db="EMBL/GenBank/DDBJ databases">
        <title>De Novo genome assembly of isolated myxobacteria.</title>
        <authorList>
            <person name="Stevens D.C."/>
        </authorList>
    </citation>
    <scope>NUCLEOTIDE SEQUENCE [LARGE SCALE GENOMIC DNA]</scope>
    <source>
        <strain evidence="2">SCPEA02</strain>
    </source>
</reference>
<name>A0ABX7NMP3_9BACT</name>
<gene>
    <name evidence="1" type="ORF">JY651_30885</name>
</gene>
<dbReference type="RefSeq" id="WP_206721284.1">
    <property type="nucleotide sequence ID" value="NZ_CP071090.1"/>
</dbReference>
<keyword evidence="2" id="KW-1185">Reference proteome</keyword>
<accession>A0ABX7NMP3</accession>